<evidence type="ECO:0000256" key="1">
    <source>
        <dbReference type="SAM" id="MobiDB-lite"/>
    </source>
</evidence>
<dbReference type="Gene3D" id="1.20.1280.50">
    <property type="match status" value="1"/>
</dbReference>
<accession>A0A4V6Y817</accession>
<feature type="domain" description="F-box" evidence="2">
    <location>
        <begin position="21"/>
        <end position="57"/>
    </location>
</feature>
<evidence type="ECO:0000259" key="2">
    <source>
        <dbReference type="PROSITE" id="PS50181"/>
    </source>
</evidence>
<keyword evidence="4" id="KW-1185">Reference proteome</keyword>
<sequence>MEALGKRKRGGDDDDDSSAGGDRLSALPDHLLHEIISRLKVRQMVHTCELSRRWRHLWAKVPRLDIDQHEFTDAVAGYKKFGDFVHFLLQKVSIALLDELRLHVHSGYILGSADDDNASAWIRRAIMSSAQEPQREGVLNSGSWRLKTLHLSNLRHLDELFAEHVRSRCPSLEHLELRVCTCQFHAIASGSLKSLALKCCTGKGFYEITSPTLRSLVVERGDNDSIITSPFVVTAPALACLSLDISPYNFPGGVSFGEMASLARASIHLLTHRETLAKEKHLRDHLFKTLRSVSNAASLELSGFDITVEAGEESTAFPEFNNLRNLELNKCGLCDDLQVSGRILRNSPNLEKLTLHLSPSWKFLNDTKKRRGTSKMKNVVVENLVDVRCENLKHTEIIYKDDDVRQLVEFLLLFSRNLPNNNIRLTKVD</sequence>
<dbReference type="InterPro" id="IPR001810">
    <property type="entry name" value="F-box_dom"/>
</dbReference>
<evidence type="ECO:0000313" key="3">
    <source>
        <dbReference type="EMBL" id="TKW04506.1"/>
    </source>
</evidence>
<dbReference type="PANTHER" id="PTHR34223">
    <property type="entry name" value="OS11G0201299 PROTEIN"/>
    <property type="match status" value="1"/>
</dbReference>
<dbReference type="SUPFAM" id="SSF81383">
    <property type="entry name" value="F-box domain"/>
    <property type="match status" value="1"/>
</dbReference>
<gene>
    <name evidence="3" type="ORF">SEVIR_7G114200v2</name>
</gene>
<proteinExistence type="predicted"/>
<dbReference type="InterPro" id="IPR032675">
    <property type="entry name" value="LRR_dom_sf"/>
</dbReference>
<reference evidence="3" key="1">
    <citation type="submission" date="2019-03" db="EMBL/GenBank/DDBJ databases">
        <title>WGS assembly of Setaria viridis.</title>
        <authorList>
            <person name="Huang P."/>
            <person name="Jenkins J."/>
            <person name="Grimwood J."/>
            <person name="Barry K."/>
            <person name="Healey A."/>
            <person name="Mamidi S."/>
            <person name="Sreedasyam A."/>
            <person name="Shu S."/>
            <person name="Feldman M."/>
            <person name="Wu J."/>
            <person name="Yu Y."/>
            <person name="Chen C."/>
            <person name="Johnson J."/>
            <person name="Rokhsar D."/>
            <person name="Baxter I."/>
            <person name="Schmutz J."/>
            <person name="Brutnell T."/>
            <person name="Kellogg E."/>
        </authorList>
    </citation>
    <scope>NUCLEOTIDE SEQUENCE [LARGE SCALE GENOMIC DNA]</scope>
</reference>
<feature type="region of interest" description="Disordered" evidence="1">
    <location>
        <begin position="1"/>
        <end position="22"/>
    </location>
</feature>
<dbReference type="Gene3D" id="3.80.10.10">
    <property type="entry name" value="Ribonuclease Inhibitor"/>
    <property type="match status" value="1"/>
</dbReference>
<protein>
    <recommendedName>
        <fullName evidence="2">F-box domain-containing protein</fullName>
    </recommendedName>
</protein>
<dbReference type="AlphaFoldDB" id="A0A4V6Y817"/>
<dbReference type="Proteomes" id="UP000298652">
    <property type="component" value="Chromosome 7"/>
</dbReference>
<dbReference type="OMA" id="RYDATPP"/>
<dbReference type="Gramene" id="TKW04506">
    <property type="protein sequence ID" value="TKW04506"/>
    <property type="gene ID" value="SEVIR_7G114200v2"/>
</dbReference>
<name>A0A4V6Y817_SETVI</name>
<dbReference type="SMART" id="SM00256">
    <property type="entry name" value="FBOX"/>
    <property type="match status" value="1"/>
</dbReference>
<dbReference type="SUPFAM" id="SSF52047">
    <property type="entry name" value="RNI-like"/>
    <property type="match status" value="1"/>
</dbReference>
<dbReference type="Pfam" id="PF00646">
    <property type="entry name" value="F-box"/>
    <property type="match status" value="1"/>
</dbReference>
<evidence type="ECO:0000313" key="4">
    <source>
        <dbReference type="Proteomes" id="UP000298652"/>
    </source>
</evidence>
<dbReference type="EMBL" id="CM016558">
    <property type="protein sequence ID" value="TKW04506.1"/>
    <property type="molecule type" value="Genomic_DNA"/>
</dbReference>
<dbReference type="InterPro" id="IPR036047">
    <property type="entry name" value="F-box-like_dom_sf"/>
</dbReference>
<dbReference type="PROSITE" id="PS50181">
    <property type="entry name" value="FBOX"/>
    <property type="match status" value="1"/>
</dbReference>
<dbReference type="PANTHER" id="PTHR34223:SF99">
    <property type="entry name" value="OS04G0440200 PROTEIN"/>
    <property type="match status" value="1"/>
</dbReference>
<dbReference type="InterPro" id="IPR053197">
    <property type="entry name" value="F-box_SCFL_complex_component"/>
</dbReference>
<organism evidence="3 4">
    <name type="scientific">Setaria viridis</name>
    <name type="common">Green bristlegrass</name>
    <name type="synonym">Setaria italica subsp. viridis</name>
    <dbReference type="NCBI Taxonomy" id="4556"/>
    <lineage>
        <taxon>Eukaryota</taxon>
        <taxon>Viridiplantae</taxon>
        <taxon>Streptophyta</taxon>
        <taxon>Embryophyta</taxon>
        <taxon>Tracheophyta</taxon>
        <taxon>Spermatophyta</taxon>
        <taxon>Magnoliopsida</taxon>
        <taxon>Liliopsida</taxon>
        <taxon>Poales</taxon>
        <taxon>Poaceae</taxon>
        <taxon>PACMAD clade</taxon>
        <taxon>Panicoideae</taxon>
        <taxon>Panicodae</taxon>
        <taxon>Paniceae</taxon>
        <taxon>Cenchrinae</taxon>
        <taxon>Setaria</taxon>
    </lineage>
</organism>